<gene>
    <name evidence="4" type="ORF">Bca52824_032547</name>
</gene>
<name>A0A8X7SCN3_BRACI</name>
<reference evidence="4 5" key="1">
    <citation type="submission" date="2020-02" db="EMBL/GenBank/DDBJ databases">
        <authorList>
            <person name="Ma Q."/>
            <person name="Huang Y."/>
            <person name="Song X."/>
            <person name="Pei D."/>
        </authorList>
    </citation>
    <scope>NUCLEOTIDE SEQUENCE [LARGE SCALE GENOMIC DNA]</scope>
    <source>
        <strain evidence="4">Sxm20200214</strain>
        <tissue evidence="4">Leaf</tissue>
    </source>
</reference>
<evidence type="ECO:0000259" key="3">
    <source>
        <dbReference type="Pfam" id="PF20160"/>
    </source>
</evidence>
<dbReference type="EMBL" id="JAAMPC010000007">
    <property type="protein sequence ID" value="KAG2303896.1"/>
    <property type="molecule type" value="Genomic_DNA"/>
</dbReference>
<dbReference type="AlphaFoldDB" id="A0A8X7SCN3"/>
<dbReference type="InterPro" id="IPR045344">
    <property type="entry name" value="C-JID"/>
</dbReference>
<keyword evidence="2" id="KW-0677">Repeat</keyword>
<evidence type="ECO:0000313" key="5">
    <source>
        <dbReference type="Proteomes" id="UP000886595"/>
    </source>
</evidence>
<organism evidence="4 5">
    <name type="scientific">Brassica carinata</name>
    <name type="common">Ethiopian mustard</name>
    <name type="synonym">Abyssinian cabbage</name>
    <dbReference type="NCBI Taxonomy" id="52824"/>
    <lineage>
        <taxon>Eukaryota</taxon>
        <taxon>Viridiplantae</taxon>
        <taxon>Streptophyta</taxon>
        <taxon>Embryophyta</taxon>
        <taxon>Tracheophyta</taxon>
        <taxon>Spermatophyta</taxon>
        <taxon>Magnoliopsida</taxon>
        <taxon>eudicotyledons</taxon>
        <taxon>Gunneridae</taxon>
        <taxon>Pentapetalae</taxon>
        <taxon>rosids</taxon>
        <taxon>malvids</taxon>
        <taxon>Brassicales</taxon>
        <taxon>Brassicaceae</taxon>
        <taxon>Brassiceae</taxon>
        <taxon>Brassica</taxon>
    </lineage>
</organism>
<dbReference type="Pfam" id="PF20160">
    <property type="entry name" value="C-JID"/>
    <property type="match status" value="1"/>
</dbReference>
<evidence type="ECO:0000313" key="4">
    <source>
        <dbReference type="EMBL" id="KAG2303896.1"/>
    </source>
</evidence>
<feature type="domain" description="C-JID" evidence="3">
    <location>
        <begin position="36"/>
        <end position="196"/>
    </location>
</feature>
<dbReference type="Proteomes" id="UP000886595">
    <property type="component" value="Unassembled WGS sequence"/>
</dbReference>
<accession>A0A8X7SCN3</accession>
<keyword evidence="5" id="KW-1185">Reference proteome</keyword>
<protein>
    <recommendedName>
        <fullName evidence="3">C-JID domain-containing protein</fullName>
    </recommendedName>
</protein>
<keyword evidence="1" id="KW-0433">Leucine-rich repeat</keyword>
<evidence type="ECO:0000256" key="1">
    <source>
        <dbReference type="ARBA" id="ARBA00022614"/>
    </source>
</evidence>
<sequence>MFYPKPLLNLNFINCFKLNQQTQGEIIQLTFGFRILPGREVPAEFSHQATGPFLTIRLDGYSPFPESLRFNACIVISPRRLTKGRRTIELTCSLVGKNGGFVNEVYNNFNLTEPSPGLQSEHLCLFPAHDLLDRRRCFELDSEISFEFSCTPSEDYEIVKCGVGIDSDDIDESDEDNYVDEILQCGDGIIYTDEIEQHSDWIVIQKKKLINIHAT</sequence>
<evidence type="ECO:0000256" key="2">
    <source>
        <dbReference type="ARBA" id="ARBA00022737"/>
    </source>
</evidence>
<comment type="caution">
    <text evidence="4">The sequence shown here is derived from an EMBL/GenBank/DDBJ whole genome shotgun (WGS) entry which is preliminary data.</text>
</comment>
<proteinExistence type="predicted"/>